<dbReference type="Pfam" id="PF00027">
    <property type="entry name" value="cNMP_binding"/>
    <property type="match status" value="1"/>
</dbReference>
<evidence type="ECO:0000313" key="6">
    <source>
        <dbReference type="Proteomes" id="UP000199706"/>
    </source>
</evidence>
<dbReference type="InterPro" id="IPR012318">
    <property type="entry name" value="HTH_CRP"/>
</dbReference>
<gene>
    <name evidence="5" type="ORF">SAMN05216466_12137</name>
</gene>
<evidence type="ECO:0000256" key="2">
    <source>
        <dbReference type="ARBA" id="ARBA00023125"/>
    </source>
</evidence>
<dbReference type="AlphaFoldDB" id="A0A1G8JT56"/>
<dbReference type="InterPro" id="IPR036388">
    <property type="entry name" value="WH-like_DNA-bd_sf"/>
</dbReference>
<dbReference type="SMART" id="SM00419">
    <property type="entry name" value="HTH_CRP"/>
    <property type="match status" value="1"/>
</dbReference>
<dbReference type="InterPro" id="IPR000595">
    <property type="entry name" value="cNMP-bd_dom"/>
</dbReference>
<dbReference type="Proteomes" id="UP000199706">
    <property type="component" value="Unassembled WGS sequence"/>
</dbReference>
<dbReference type="CDD" id="cd00092">
    <property type="entry name" value="HTH_CRP"/>
    <property type="match status" value="1"/>
</dbReference>
<sequence length="258" mass="28463">MSDVLDYPAVIPVAIPAPHALKPTHPAAPARPAVRCSSCAMHAICMPQGLTPFQAARLDSLICSTRMVKQGEALYRTNDQFQSIYEVRAGSFKTVLMHRDGREQVTGFHLAGDSLGLDGIGPSRHSCDAIAIEDSNVCIIPFSLLEAMCREVKPVQQHVHRMMGSEIVRESALMMLLGTMSAEQRVASFLLNLSERLKARGYSPAEFNLRMTREEIGSYLGMKLETVSRMFSKFQRDGLIDACGKQIRILDLDGLARV</sequence>
<dbReference type="PANTHER" id="PTHR24567:SF75">
    <property type="entry name" value="FUMARATE AND NITRATE REDUCTION REGULATORY PROTEIN"/>
    <property type="match status" value="1"/>
</dbReference>
<accession>A0A1G8JT56</accession>
<dbReference type="PROSITE" id="PS51063">
    <property type="entry name" value="HTH_CRP_2"/>
    <property type="match status" value="1"/>
</dbReference>
<dbReference type="PANTHER" id="PTHR24567">
    <property type="entry name" value="CRP FAMILY TRANSCRIPTIONAL REGULATORY PROTEIN"/>
    <property type="match status" value="1"/>
</dbReference>
<evidence type="ECO:0000313" key="5">
    <source>
        <dbReference type="EMBL" id="SDI34382.1"/>
    </source>
</evidence>
<dbReference type="PRINTS" id="PR00034">
    <property type="entry name" value="HTHCRP"/>
</dbReference>
<dbReference type="GO" id="GO:0003677">
    <property type="term" value="F:DNA binding"/>
    <property type="evidence" value="ECO:0007669"/>
    <property type="project" value="UniProtKB-KW"/>
</dbReference>
<dbReference type="InterPro" id="IPR036390">
    <property type="entry name" value="WH_DNA-bd_sf"/>
</dbReference>
<feature type="domain" description="HTH crp-type" evidence="4">
    <location>
        <begin position="180"/>
        <end position="253"/>
    </location>
</feature>
<name>A0A1G8JT56_9BURK</name>
<keyword evidence="3" id="KW-0804">Transcription</keyword>
<dbReference type="GO" id="GO:0003700">
    <property type="term" value="F:DNA-binding transcription factor activity"/>
    <property type="evidence" value="ECO:0007669"/>
    <property type="project" value="TreeGrafter"/>
</dbReference>
<evidence type="ECO:0000256" key="1">
    <source>
        <dbReference type="ARBA" id="ARBA00023015"/>
    </source>
</evidence>
<keyword evidence="1" id="KW-0805">Transcription regulation</keyword>
<dbReference type="SUPFAM" id="SSF46785">
    <property type="entry name" value="Winged helix' DNA-binding domain"/>
    <property type="match status" value="1"/>
</dbReference>
<protein>
    <submittedName>
        <fullName evidence="5">Transcriptional regulator, Crp/Fnr family</fullName>
    </submittedName>
</protein>
<dbReference type="EMBL" id="FNCJ01000021">
    <property type="protein sequence ID" value="SDI34382.1"/>
    <property type="molecule type" value="Genomic_DNA"/>
</dbReference>
<reference evidence="5 6" key="1">
    <citation type="submission" date="2016-10" db="EMBL/GenBank/DDBJ databases">
        <authorList>
            <person name="de Groot N.N."/>
        </authorList>
    </citation>
    <scope>NUCLEOTIDE SEQUENCE [LARGE SCALE GENOMIC DNA]</scope>
    <source>
        <strain evidence="5 6">LMG 2247</strain>
    </source>
</reference>
<dbReference type="CDD" id="cd00038">
    <property type="entry name" value="CAP_ED"/>
    <property type="match status" value="1"/>
</dbReference>
<dbReference type="OrthoDB" id="7643467at2"/>
<dbReference type="Pfam" id="PF13545">
    <property type="entry name" value="HTH_Crp_2"/>
    <property type="match status" value="1"/>
</dbReference>
<dbReference type="GO" id="GO:0005829">
    <property type="term" value="C:cytosol"/>
    <property type="evidence" value="ECO:0007669"/>
    <property type="project" value="TreeGrafter"/>
</dbReference>
<dbReference type="InterPro" id="IPR018490">
    <property type="entry name" value="cNMP-bd_dom_sf"/>
</dbReference>
<dbReference type="Gene3D" id="2.60.120.10">
    <property type="entry name" value="Jelly Rolls"/>
    <property type="match status" value="1"/>
</dbReference>
<dbReference type="FunFam" id="1.10.10.10:FF:000028">
    <property type="entry name" value="Fumarate/nitrate reduction transcriptional regulator Fnr"/>
    <property type="match status" value="1"/>
</dbReference>
<dbReference type="InterPro" id="IPR050397">
    <property type="entry name" value="Env_Response_Regulators"/>
</dbReference>
<organism evidence="5 6">
    <name type="scientific">Paraburkholderia phenazinium</name>
    <dbReference type="NCBI Taxonomy" id="60549"/>
    <lineage>
        <taxon>Bacteria</taxon>
        <taxon>Pseudomonadati</taxon>
        <taxon>Pseudomonadota</taxon>
        <taxon>Betaproteobacteria</taxon>
        <taxon>Burkholderiales</taxon>
        <taxon>Burkholderiaceae</taxon>
        <taxon>Paraburkholderia</taxon>
    </lineage>
</organism>
<dbReference type="SUPFAM" id="SSF51206">
    <property type="entry name" value="cAMP-binding domain-like"/>
    <property type="match status" value="1"/>
</dbReference>
<evidence type="ECO:0000256" key="3">
    <source>
        <dbReference type="ARBA" id="ARBA00023163"/>
    </source>
</evidence>
<dbReference type="RefSeq" id="WP_090692322.1">
    <property type="nucleotide sequence ID" value="NZ_CADERL010000030.1"/>
</dbReference>
<dbReference type="Gene3D" id="1.10.10.10">
    <property type="entry name" value="Winged helix-like DNA-binding domain superfamily/Winged helix DNA-binding domain"/>
    <property type="match status" value="1"/>
</dbReference>
<keyword evidence="2" id="KW-0238">DNA-binding</keyword>
<dbReference type="InterPro" id="IPR014710">
    <property type="entry name" value="RmlC-like_jellyroll"/>
</dbReference>
<proteinExistence type="predicted"/>
<dbReference type="SMART" id="SM00100">
    <property type="entry name" value="cNMP"/>
    <property type="match status" value="1"/>
</dbReference>
<evidence type="ECO:0000259" key="4">
    <source>
        <dbReference type="PROSITE" id="PS51063"/>
    </source>
</evidence>